<keyword evidence="3" id="KW-1185">Reference proteome</keyword>
<feature type="transmembrane region" description="Helical" evidence="1">
    <location>
        <begin position="41"/>
        <end position="59"/>
    </location>
</feature>
<dbReference type="Proteomes" id="UP000243900">
    <property type="component" value="Unassembled WGS sequence"/>
</dbReference>
<keyword evidence="1" id="KW-0812">Transmembrane</keyword>
<feature type="non-terminal residue" evidence="2">
    <location>
        <position position="1"/>
    </location>
</feature>
<dbReference type="EMBL" id="PTQZ01000344">
    <property type="protein sequence ID" value="PQA28715.1"/>
    <property type="molecule type" value="Genomic_DNA"/>
</dbReference>
<reference evidence="3" key="1">
    <citation type="submission" date="2018-02" db="EMBL/GenBank/DDBJ databases">
        <title>Genome sequencing of Solimonas sp. HR-BB.</title>
        <authorList>
            <person name="Lee Y."/>
            <person name="Jeon C.O."/>
        </authorList>
    </citation>
    <scope>NUCLEOTIDE SEQUENCE [LARGE SCALE GENOMIC DNA]</scope>
    <source>
        <strain evidence="3">HR-E</strain>
    </source>
</reference>
<gene>
    <name evidence="2" type="ORF">C5O18_09805</name>
</gene>
<sequence>PATSPARHALRSLFARALPAAALVIMLLLVSALSSSILPPLHLFVAVLTLVVLLALAVWPRVVRWHSQLQIALRDALEHGPGEGGH</sequence>
<proteinExistence type="predicted"/>
<keyword evidence="1" id="KW-1133">Transmembrane helix</keyword>
<evidence type="ECO:0000256" key="1">
    <source>
        <dbReference type="SAM" id="Phobius"/>
    </source>
</evidence>
<organism evidence="2 3">
    <name type="scientific">Amnimonas aquatica</name>
    <dbReference type="NCBI Taxonomy" id="2094561"/>
    <lineage>
        <taxon>Bacteria</taxon>
        <taxon>Pseudomonadati</taxon>
        <taxon>Pseudomonadota</taxon>
        <taxon>Gammaproteobacteria</taxon>
        <taxon>Moraxellales</taxon>
        <taxon>Moraxellaceae</taxon>
        <taxon>Amnimonas</taxon>
    </lineage>
</organism>
<comment type="caution">
    <text evidence="2">The sequence shown here is derived from an EMBL/GenBank/DDBJ whole genome shotgun (WGS) entry which is preliminary data.</text>
</comment>
<evidence type="ECO:0000313" key="2">
    <source>
        <dbReference type="EMBL" id="PQA28715.1"/>
    </source>
</evidence>
<accession>A0A2P6AQD9</accession>
<keyword evidence="1" id="KW-0472">Membrane</keyword>
<evidence type="ECO:0000313" key="3">
    <source>
        <dbReference type="Proteomes" id="UP000243900"/>
    </source>
</evidence>
<dbReference type="RefSeq" id="WP_241146819.1">
    <property type="nucleotide sequence ID" value="NZ_PTQZ01000344.1"/>
</dbReference>
<feature type="transmembrane region" description="Helical" evidence="1">
    <location>
        <begin position="13"/>
        <end position="35"/>
    </location>
</feature>
<name>A0A2P6AQD9_9GAMM</name>
<protein>
    <submittedName>
        <fullName evidence="2">Cation/H(+) antiporter</fullName>
    </submittedName>
</protein>
<dbReference type="AlphaFoldDB" id="A0A2P6AQD9"/>